<evidence type="ECO:0000256" key="1">
    <source>
        <dbReference type="ARBA" id="ARBA00004496"/>
    </source>
</evidence>
<evidence type="ECO:0000256" key="3">
    <source>
        <dbReference type="ARBA" id="ARBA00022490"/>
    </source>
</evidence>
<dbReference type="SUPFAM" id="SSF88697">
    <property type="entry name" value="PUA domain-like"/>
    <property type="match status" value="1"/>
</dbReference>
<gene>
    <name evidence="13" type="ORF">BROFUL_03421</name>
</gene>
<keyword evidence="4 10" id="KW-0698">rRNA processing</keyword>
<dbReference type="Pfam" id="PF04452">
    <property type="entry name" value="Methyltrans_RNA"/>
    <property type="match status" value="1"/>
</dbReference>
<dbReference type="InterPro" id="IPR006700">
    <property type="entry name" value="RsmE"/>
</dbReference>
<name>A0A0M2UQH4_9BACT</name>
<keyword evidence="7 10" id="KW-0949">S-adenosyl-L-methionine</keyword>
<dbReference type="InterPro" id="IPR029026">
    <property type="entry name" value="tRNA_m1G_MTases_N"/>
</dbReference>
<reference evidence="13 14" key="1">
    <citation type="journal article" date="2013" name="BMC Microbiol.">
        <title>Identification of the type II cytochrome c maturation pathway in anammox bacteria by comparative genomics.</title>
        <authorList>
            <person name="Ferousi C."/>
            <person name="Speth D.R."/>
            <person name="Reimann J."/>
            <person name="Op den Camp H.J."/>
            <person name="Allen J.W."/>
            <person name="Keltjens J.T."/>
            <person name="Jetten M.S."/>
        </authorList>
    </citation>
    <scope>NUCLEOTIDE SEQUENCE [LARGE SCALE GENOMIC DNA]</scope>
    <source>
        <strain evidence="13">RU1</strain>
    </source>
</reference>
<evidence type="ECO:0000256" key="4">
    <source>
        <dbReference type="ARBA" id="ARBA00022552"/>
    </source>
</evidence>
<keyword evidence="6 10" id="KW-0808">Transferase</keyword>
<evidence type="ECO:0000256" key="7">
    <source>
        <dbReference type="ARBA" id="ARBA00022691"/>
    </source>
</evidence>
<evidence type="ECO:0000256" key="10">
    <source>
        <dbReference type="PIRNR" id="PIRNR015601"/>
    </source>
</evidence>
<proteinExistence type="inferred from homology"/>
<dbReference type="NCBIfam" id="TIGR00046">
    <property type="entry name" value="RsmE family RNA methyltransferase"/>
    <property type="match status" value="1"/>
</dbReference>
<dbReference type="Proteomes" id="UP000034954">
    <property type="component" value="Unassembled WGS sequence"/>
</dbReference>
<comment type="subcellular location">
    <subcellularLocation>
        <location evidence="1 10">Cytoplasm</location>
    </subcellularLocation>
</comment>
<feature type="domain" description="Ribosomal RNA small subunit methyltransferase E PUA-like" evidence="12">
    <location>
        <begin position="19"/>
        <end position="65"/>
    </location>
</feature>
<dbReference type="Gene3D" id="3.40.1280.10">
    <property type="match status" value="1"/>
</dbReference>
<evidence type="ECO:0000256" key="2">
    <source>
        <dbReference type="ARBA" id="ARBA00005528"/>
    </source>
</evidence>
<evidence type="ECO:0000313" key="13">
    <source>
        <dbReference type="EMBL" id="KKO17910.1"/>
    </source>
</evidence>
<comment type="caution">
    <text evidence="13">The sequence shown here is derived from an EMBL/GenBank/DDBJ whole genome shotgun (WGS) entry which is preliminary data.</text>
</comment>
<dbReference type="PANTHER" id="PTHR30027">
    <property type="entry name" value="RIBOSOMAL RNA SMALL SUBUNIT METHYLTRANSFERASE E"/>
    <property type="match status" value="1"/>
</dbReference>
<evidence type="ECO:0000256" key="8">
    <source>
        <dbReference type="ARBA" id="ARBA00025699"/>
    </source>
</evidence>
<protein>
    <recommendedName>
        <fullName evidence="10">Ribosomal RNA small subunit methyltransferase E</fullName>
        <ecNumber evidence="10">2.1.1.193</ecNumber>
    </recommendedName>
</protein>
<dbReference type="CDD" id="cd18084">
    <property type="entry name" value="RsmE-like"/>
    <property type="match status" value="1"/>
</dbReference>
<feature type="domain" description="Ribosomal RNA small subunit methyltransferase E methyltransferase" evidence="11">
    <location>
        <begin position="74"/>
        <end position="238"/>
    </location>
</feature>
<accession>A0A0M2UQH4</accession>
<evidence type="ECO:0000259" key="12">
    <source>
        <dbReference type="Pfam" id="PF20260"/>
    </source>
</evidence>
<comment type="catalytic activity">
    <reaction evidence="9 10">
        <text>uridine(1498) in 16S rRNA + S-adenosyl-L-methionine = N(3)-methyluridine(1498) in 16S rRNA + S-adenosyl-L-homocysteine + H(+)</text>
        <dbReference type="Rhea" id="RHEA:42920"/>
        <dbReference type="Rhea" id="RHEA-COMP:10283"/>
        <dbReference type="Rhea" id="RHEA-COMP:10284"/>
        <dbReference type="ChEBI" id="CHEBI:15378"/>
        <dbReference type="ChEBI" id="CHEBI:57856"/>
        <dbReference type="ChEBI" id="CHEBI:59789"/>
        <dbReference type="ChEBI" id="CHEBI:65315"/>
        <dbReference type="ChEBI" id="CHEBI:74502"/>
        <dbReference type="EC" id="2.1.1.193"/>
    </reaction>
</comment>
<dbReference type="PIRSF" id="PIRSF015601">
    <property type="entry name" value="MTase_slr0722"/>
    <property type="match status" value="1"/>
</dbReference>
<evidence type="ECO:0000259" key="11">
    <source>
        <dbReference type="Pfam" id="PF04452"/>
    </source>
</evidence>
<dbReference type="GO" id="GO:0070475">
    <property type="term" value="P:rRNA base methylation"/>
    <property type="evidence" value="ECO:0007669"/>
    <property type="project" value="TreeGrafter"/>
</dbReference>
<sequence>MHQDRFYLSYTPETQEIWLDNGEAHHVLHVKRAKPGTKITLFDGRGFEYLAHVTEILRDKVKVFIEQSRAVDRESPVDITIAFSIPKGKHAAFLIQKCSELGIKTLIPIFCRRSVVDIRDTAGEKSERWSKLAIEASKQCKRNCVTQIENLMPFADLVKNACHYDLPLIACTEPHAKTLKHLVREYPAAKKIICIIGPEGGFAENEIRAAEEAGFMPVVIGNSTLRVETAAIAISSMLLYAYSDG</sequence>
<dbReference type="GO" id="GO:0005737">
    <property type="term" value="C:cytoplasm"/>
    <property type="evidence" value="ECO:0007669"/>
    <property type="project" value="UniProtKB-SubCell"/>
</dbReference>
<keyword evidence="14" id="KW-1185">Reference proteome</keyword>
<dbReference type="AlphaFoldDB" id="A0A0M2UQH4"/>
<evidence type="ECO:0000256" key="5">
    <source>
        <dbReference type="ARBA" id="ARBA00022603"/>
    </source>
</evidence>
<dbReference type="InterPro" id="IPR029028">
    <property type="entry name" value="Alpha/beta_knot_MTases"/>
</dbReference>
<organism evidence="13 14">
    <name type="scientific">Candidatus Brocadia fulgida</name>
    <dbReference type="NCBI Taxonomy" id="380242"/>
    <lineage>
        <taxon>Bacteria</taxon>
        <taxon>Pseudomonadati</taxon>
        <taxon>Planctomycetota</taxon>
        <taxon>Candidatus Brocadiia</taxon>
        <taxon>Candidatus Brocadiales</taxon>
        <taxon>Candidatus Brocadiaceae</taxon>
        <taxon>Candidatus Brocadia</taxon>
    </lineage>
</organism>
<evidence type="ECO:0000256" key="9">
    <source>
        <dbReference type="ARBA" id="ARBA00047944"/>
    </source>
</evidence>
<dbReference type="InterPro" id="IPR046887">
    <property type="entry name" value="RsmE_PUA-like"/>
</dbReference>
<keyword evidence="5 10" id="KW-0489">Methyltransferase</keyword>
<dbReference type="GO" id="GO:0070042">
    <property type="term" value="F:rRNA (uridine-N3-)-methyltransferase activity"/>
    <property type="evidence" value="ECO:0007669"/>
    <property type="project" value="TreeGrafter"/>
</dbReference>
<dbReference type="InterPro" id="IPR046886">
    <property type="entry name" value="RsmE_MTase_dom"/>
</dbReference>
<evidence type="ECO:0000256" key="6">
    <source>
        <dbReference type="ARBA" id="ARBA00022679"/>
    </source>
</evidence>
<comment type="function">
    <text evidence="8 10">Specifically methylates the N3 position of the uracil ring of uridine 1498 (m3U1498) in 16S rRNA. Acts on the fully assembled 30S ribosomal subunit.</text>
</comment>
<dbReference type="EC" id="2.1.1.193" evidence="10"/>
<evidence type="ECO:0000313" key="14">
    <source>
        <dbReference type="Proteomes" id="UP000034954"/>
    </source>
</evidence>
<dbReference type="Pfam" id="PF20260">
    <property type="entry name" value="PUA_4"/>
    <property type="match status" value="1"/>
</dbReference>
<dbReference type="InterPro" id="IPR015947">
    <property type="entry name" value="PUA-like_sf"/>
</dbReference>
<dbReference type="EMBL" id="LAQJ01000312">
    <property type="protein sequence ID" value="KKO17910.1"/>
    <property type="molecule type" value="Genomic_DNA"/>
</dbReference>
<dbReference type="PANTHER" id="PTHR30027:SF3">
    <property type="entry name" value="16S RRNA (URACIL(1498)-N(3))-METHYLTRANSFERASE"/>
    <property type="match status" value="1"/>
</dbReference>
<dbReference type="SUPFAM" id="SSF75217">
    <property type="entry name" value="alpha/beta knot"/>
    <property type="match status" value="1"/>
</dbReference>
<comment type="similarity">
    <text evidence="2 10">Belongs to the RNA methyltransferase RsmE family.</text>
</comment>
<keyword evidence="3 10" id="KW-0963">Cytoplasm</keyword>